<dbReference type="Proteomes" id="UP001732700">
    <property type="component" value="Chromosome 3A"/>
</dbReference>
<reference evidence="1" key="1">
    <citation type="submission" date="2021-05" db="EMBL/GenBank/DDBJ databases">
        <authorList>
            <person name="Scholz U."/>
            <person name="Mascher M."/>
            <person name="Fiebig A."/>
        </authorList>
    </citation>
    <scope>NUCLEOTIDE SEQUENCE [LARGE SCALE GENOMIC DNA]</scope>
</reference>
<sequence length="622" mass="68906">MPPWERFRDLCLLRFGPAVRGSRLAELGRLQFTSSVQEFADRFQSLACHAPGVTARQRAELFVGGLPDHIRVDVELREPQDLQTAMYYARAYEQRTLAIQQSFQGRGASPPPRPAQPTPAHPALPAAPATPAAPTRPFRRLTTAEQLERRRKGLCFNCDEPYAPGHTCARLFYLETVDDEDGETLTPELDAGAAPETGATTYGPVDATAFVVSLHALAGIKTAKTMLLPVTIGGERLTALVDTGSTHNFLSDDAMRRLALPLIFWRAGGRRVQWTGLGSSGPAAPQLALMAAALDETHPLLDDLLQQHSDIFTEPQGLPLARACDHRIHLLPGTPPVAVRPYRYPQLQKDELERQVAVMLSQGIIRISTSPFSAPVLLVRKPDGTWRFCIDYRALNVVTSKDKFPIPVVDELLDELHGARFFTKLDLRSGYHQVRMHPDDIAQTAFRTHHGHFEFLVMPFGLSNAPATFQALMNDVLSPYLRRFVLVFFDDILIYSASWAENLQHVAIVFNELRAHRLHLKRSKCSFGTTSVAYLGHVITAEGVAMDADKVAAVAAWPTPQSPRALCGFLGLAGYYRKYIRDFGLIAAPLTRLLRRDAFAWDAEATEAFQALQRALTTGPVL</sequence>
<name>A0ACD5VHH4_AVESA</name>
<reference evidence="1" key="2">
    <citation type="submission" date="2025-09" db="UniProtKB">
        <authorList>
            <consortium name="EnsemblPlants"/>
        </authorList>
    </citation>
    <scope>IDENTIFICATION</scope>
</reference>
<protein>
    <submittedName>
        <fullName evidence="1">Uncharacterized protein</fullName>
    </submittedName>
</protein>
<accession>A0ACD5VHH4</accession>
<keyword evidence="2" id="KW-1185">Reference proteome</keyword>
<dbReference type="EnsemblPlants" id="AVESA.00010b.r2.3AG0446520.1">
    <property type="protein sequence ID" value="AVESA.00010b.r2.3AG0446520.1.CDS.1"/>
    <property type="gene ID" value="AVESA.00010b.r2.3AG0446520"/>
</dbReference>
<proteinExistence type="predicted"/>
<evidence type="ECO:0000313" key="1">
    <source>
        <dbReference type="EnsemblPlants" id="AVESA.00010b.r2.3AG0446520.1.CDS.1"/>
    </source>
</evidence>
<evidence type="ECO:0000313" key="2">
    <source>
        <dbReference type="Proteomes" id="UP001732700"/>
    </source>
</evidence>
<organism evidence="1 2">
    <name type="scientific">Avena sativa</name>
    <name type="common">Oat</name>
    <dbReference type="NCBI Taxonomy" id="4498"/>
    <lineage>
        <taxon>Eukaryota</taxon>
        <taxon>Viridiplantae</taxon>
        <taxon>Streptophyta</taxon>
        <taxon>Embryophyta</taxon>
        <taxon>Tracheophyta</taxon>
        <taxon>Spermatophyta</taxon>
        <taxon>Magnoliopsida</taxon>
        <taxon>Liliopsida</taxon>
        <taxon>Poales</taxon>
        <taxon>Poaceae</taxon>
        <taxon>BOP clade</taxon>
        <taxon>Pooideae</taxon>
        <taxon>Poodae</taxon>
        <taxon>Poeae</taxon>
        <taxon>Poeae Chloroplast Group 1 (Aveneae type)</taxon>
        <taxon>Aveninae</taxon>
        <taxon>Avena</taxon>
    </lineage>
</organism>